<feature type="signal peptide" evidence="1">
    <location>
        <begin position="1"/>
        <end position="27"/>
    </location>
</feature>
<accession>A0A517ZM73</accession>
<dbReference type="Gene3D" id="2.60.120.560">
    <property type="entry name" value="Exo-inulinase, domain 1"/>
    <property type="match status" value="1"/>
</dbReference>
<dbReference type="AlphaFoldDB" id="A0A517ZM73"/>
<keyword evidence="1" id="KW-0732">Signal</keyword>
<dbReference type="EMBL" id="CP036276">
    <property type="protein sequence ID" value="QDU43588.1"/>
    <property type="molecule type" value="Genomic_DNA"/>
</dbReference>
<feature type="domain" description="3-keto-alpha-glucoside-1,2-lyase/3-keto-2-hydroxy-glucal hydratase" evidence="2">
    <location>
        <begin position="40"/>
        <end position="251"/>
    </location>
</feature>
<evidence type="ECO:0000256" key="1">
    <source>
        <dbReference type="SAM" id="SignalP"/>
    </source>
</evidence>
<dbReference type="GO" id="GO:0016787">
    <property type="term" value="F:hydrolase activity"/>
    <property type="evidence" value="ECO:0007669"/>
    <property type="project" value="InterPro"/>
</dbReference>
<protein>
    <recommendedName>
        <fullName evidence="2">3-keto-alpha-glucoside-1,2-lyase/3-keto-2-hydroxy-glucal hydratase domain-containing protein</fullName>
    </recommendedName>
</protein>
<dbReference type="RefSeq" id="WP_145375757.1">
    <property type="nucleotide sequence ID" value="NZ_CP036276.1"/>
</dbReference>
<name>A0A517ZM73_9PLAN</name>
<evidence type="ECO:0000313" key="3">
    <source>
        <dbReference type="EMBL" id="QDU43588.1"/>
    </source>
</evidence>
<proteinExistence type="predicted"/>
<organism evidence="3 4">
    <name type="scientific">Symmachiella dynata</name>
    <dbReference type="NCBI Taxonomy" id="2527995"/>
    <lineage>
        <taxon>Bacteria</taxon>
        <taxon>Pseudomonadati</taxon>
        <taxon>Planctomycetota</taxon>
        <taxon>Planctomycetia</taxon>
        <taxon>Planctomycetales</taxon>
        <taxon>Planctomycetaceae</taxon>
        <taxon>Symmachiella</taxon>
    </lineage>
</organism>
<keyword evidence="4" id="KW-1185">Reference proteome</keyword>
<gene>
    <name evidence="3" type="ORF">Mal52_20640</name>
</gene>
<dbReference type="Pfam" id="PF06439">
    <property type="entry name" value="3keto-disac_hyd"/>
    <property type="match status" value="1"/>
</dbReference>
<reference evidence="3 4" key="1">
    <citation type="submission" date="2019-02" db="EMBL/GenBank/DDBJ databases">
        <title>Deep-cultivation of Planctomycetes and their phenomic and genomic characterization uncovers novel biology.</title>
        <authorList>
            <person name="Wiegand S."/>
            <person name="Jogler M."/>
            <person name="Boedeker C."/>
            <person name="Pinto D."/>
            <person name="Vollmers J."/>
            <person name="Rivas-Marin E."/>
            <person name="Kohn T."/>
            <person name="Peeters S.H."/>
            <person name="Heuer A."/>
            <person name="Rast P."/>
            <person name="Oberbeckmann S."/>
            <person name="Bunk B."/>
            <person name="Jeske O."/>
            <person name="Meyerdierks A."/>
            <person name="Storesund J.E."/>
            <person name="Kallscheuer N."/>
            <person name="Luecker S."/>
            <person name="Lage O.M."/>
            <person name="Pohl T."/>
            <person name="Merkel B.J."/>
            <person name="Hornburger P."/>
            <person name="Mueller R.-W."/>
            <person name="Bruemmer F."/>
            <person name="Labrenz M."/>
            <person name="Spormann A.M."/>
            <person name="Op den Camp H."/>
            <person name="Overmann J."/>
            <person name="Amann R."/>
            <person name="Jetten M.S.M."/>
            <person name="Mascher T."/>
            <person name="Medema M.H."/>
            <person name="Devos D.P."/>
            <person name="Kaster A.-K."/>
            <person name="Ovreas L."/>
            <person name="Rohde M."/>
            <person name="Galperin M.Y."/>
            <person name="Jogler C."/>
        </authorList>
    </citation>
    <scope>NUCLEOTIDE SEQUENCE [LARGE SCALE GENOMIC DNA]</scope>
    <source>
        <strain evidence="3 4">Mal52</strain>
    </source>
</reference>
<dbReference type="InterPro" id="IPR010496">
    <property type="entry name" value="AL/BT2_dom"/>
</dbReference>
<dbReference type="Proteomes" id="UP000319383">
    <property type="component" value="Chromosome"/>
</dbReference>
<sequence length="256" mass="28172" precursor="true">MKYSHSQRRAGISALLCALLLGGGVWVQDLAADDDNSETGWIEIFSGKDLNGWTKKTGDWKIVGDVPLNPDNPKAFAPKPGTGVMVNGKGGRDTNIFTKKKHGDVQAHIEFTVPKGSNSGVYFQGRYEVQVFDSYGVKEAESSDCGGIYKRYNEKESYGFEGHAPRLNASLPPGEWQMFDVTFRAPRFDESGKKIEDAKFIKVVHNGKVIHENVTTTGPTRAAAFSDEKPLGPLMIQGDHGPVAYRNIRIKPIKLD</sequence>
<evidence type="ECO:0000259" key="2">
    <source>
        <dbReference type="Pfam" id="PF06439"/>
    </source>
</evidence>
<feature type="chain" id="PRO_5021930722" description="3-keto-alpha-glucoside-1,2-lyase/3-keto-2-hydroxy-glucal hydratase domain-containing protein" evidence="1">
    <location>
        <begin position="28"/>
        <end position="256"/>
    </location>
</feature>
<dbReference type="KEGG" id="sdyn:Mal52_20640"/>
<evidence type="ECO:0000313" key="4">
    <source>
        <dbReference type="Proteomes" id="UP000319383"/>
    </source>
</evidence>